<feature type="chain" id="PRO_5043590089" evidence="2">
    <location>
        <begin position="30"/>
        <end position="265"/>
    </location>
</feature>
<evidence type="ECO:0000313" key="3">
    <source>
        <dbReference type="EMBL" id="WQF90323.1"/>
    </source>
</evidence>
<dbReference type="RefSeq" id="XP_062787544.1">
    <property type="nucleotide sequence ID" value="XM_062931493.1"/>
</dbReference>
<dbReference type="AlphaFoldDB" id="A0AAX4J4M7"/>
<proteinExistence type="predicted"/>
<dbReference type="GeneID" id="87951837"/>
<reference evidence="4" key="1">
    <citation type="journal article" date="2023" name="bioRxiv">
        <title>Complete genome of the Medicago anthracnose fungus, Colletotrichum destructivum, reveals a mini-chromosome-like region within a core chromosome.</title>
        <authorList>
            <person name="Lapalu N."/>
            <person name="Simon A."/>
            <person name="Lu A."/>
            <person name="Plaumann P.-L."/>
            <person name="Amselem J."/>
            <person name="Pigne S."/>
            <person name="Auger A."/>
            <person name="Koch C."/>
            <person name="Dallery J.-F."/>
            <person name="O'Connell R.J."/>
        </authorList>
    </citation>
    <scope>NUCLEOTIDE SEQUENCE [LARGE SCALE GENOMIC DNA]</scope>
    <source>
        <strain evidence="4">CBS 520.97</strain>
    </source>
</reference>
<feature type="signal peptide" evidence="2">
    <location>
        <begin position="1"/>
        <end position="29"/>
    </location>
</feature>
<keyword evidence="1" id="KW-0812">Transmembrane</keyword>
<name>A0AAX4J4M7_9PEZI</name>
<evidence type="ECO:0000256" key="2">
    <source>
        <dbReference type="SAM" id="SignalP"/>
    </source>
</evidence>
<keyword evidence="2" id="KW-0732">Signal</keyword>
<feature type="transmembrane region" description="Helical" evidence="1">
    <location>
        <begin position="215"/>
        <end position="239"/>
    </location>
</feature>
<keyword evidence="1" id="KW-0472">Membrane</keyword>
<gene>
    <name evidence="3" type="ORF">CDEST_15337</name>
</gene>
<sequence>MSSSIATSVAMTATALLALTTPFVPPSDCETQWKTTSGPLTTVSGTTVMIPVMINDPAASCYPSGWDNVTPESRLSFKPGVCPDGWTYNRMAEAGSPEASTAYCCNSGYHYNSFSGYPFITSVIPNQCGRMVVNTGADFKASDTKISQTLLVHEAWAITWAASDTATLTPKLPTLTNSMEIPTWIPGQIIRDGEYDPSPTPTRRPDHGPYMGEGALYFLMIGMPIIGAIMIGSCVWCCVRKCKKNRQQKRATKAVLGGLSTVPSR</sequence>
<evidence type="ECO:0000256" key="1">
    <source>
        <dbReference type="SAM" id="Phobius"/>
    </source>
</evidence>
<keyword evidence="1" id="KW-1133">Transmembrane helix</keyword>
<dbReference type="Proteomes" id="UP001322277">
    <property type="component" value="Chromosome 11"/>
</dbReference>
<accession>A0AAX4J4M7</accession>
<organism evidence="3 4">
    <name type="scientific">Colletotrichum destructivum</name>
    <dbReference type="NCBI Taxonomy" id="34406"/>
    <lineage>
        <taxon>Eukaryota</taxon>
        <taxon>Fungi</taxon>
        <taxon>Dikarya</taxon>
        <taxon>Ascomycota</taxon>
        <taxon>Pezizomycotina</taxon>
        <taxon>Sordariomycetes</taxon>
        <taxon>Hypocreomycetidae</taxon>
        <taxon>Glomerellales</taxon>
        <taxon>Glomerellaceae</taxon>
        <taxon>Colletotrichum</taxon>
        <taxon>Colletotrichum destructivum species complex</taxon>
    </lineage>
</organism>
<dbReference type="EMBL" id="CP137315">
    <property type="protein sequence ID" value="WQF90323.1"/>
    <property type="molecule type" value="Genomic_DNA"/>
</dbReference>
<protein>
    <submittedName>
        <fullName evidence="3">Uncharacterized protein</fullName>
    </submittedName>
</protein>
<evidence type="ECO:0000313" key="4">
    <source>
        <dbReference type="Proteomes" id="UP001322277"/>
    </source>
</evidence>
<dbReference type="KEGG" id="cdet:87951837"/>
<keyword evidence="4" id="KW-1185">Reference proteome</keyword>